<reference evidence="1" key="1">
    <citation type="submission" date="2018-05" db="EMBL/GenBank/DDBJ databases">
        <authorList>
            <person name="Lanie J.A."/>
            <person name="Ng W.-L."/>
            <person name="Kazmierczak K.M."/>
            <person name="Andrzejewski T.M."/>
            <person name="Davidsen T.M."/>
            <person name="Wayne K.J."/>
            <person name="Tettelin H."/>
            <person name="Glass J.I."/>
            <person name="Rusch D."/>
            <person name="Podicherti R."/>
            <person name="Tsui H.-C.T."/>
            <person name="Winkler M.E."/>
        </authorList>
    </citation>
    <scope>NUCLEOTIDE SEQUENCE</scope>
</reference>
<protein>
    <submittedName>
        <fullName evidence="1">Uncharacterized protein</fullName>
    </submittedName>
</protein>
<proteinExistence type="predicted"/>
<dbReference type="EMBL" id="UINC01087114">
    <property type="protein sequence ID" value="SVC36197.1"/>
    <property type="molecule type" value="Genomic_DNA"/>
</dbReference>
<organism evidence="1">
    <name type="scientific">marine metagenome</name>
    <dbReference type="NCBI Taxonomy" id="408172"/>
    <lineage>
        <taxon>unclassified sequences</taxon>
        <taxon>metagenomes</taxon>
        <taxon>ecological metagenomes</taxon>
    </lineage>
</organism>
<name>A0A382LLV5_9ZZZZ</name>
<feature type="non-terminal residue" evidence="1">
    <location>
        <position position="1"/>
    </location>
</feature>
<gene>
    <name evidence="1" type="ORF">METZ01_LOCUS289051</name>
</gene>
<sequence length="89" mass="10066">VVKCHHTSFCDKASARSTTRCSESGCSATGADRKYKGIIVSLLYAWQAYYWSSRRSSPLAGSVLVPRMRHSAWMLRKRHLRLLLVGHVD</sequence>
<evidence type="ECO:0000313" key="1">
    <source>
        <dbReference type="EMBL" id="SVC36197.1"/>
    </source>
</evidence>
<accession>A0A382LLV5</accession>
<dbReference type="AlphaFoldDB" id="A0A382LLV5"/>